<dbReference type="EMBL" id="KB467831">
    <property type="protein sequence ID" value="PCH33007.1"/>
    <property type="molecule type" value="Genomic_DNA"/>
</dbReference>
<feature type="domain" description="Cytochrome b5 heme-binding" evidence="20">
    <location>
        <begin position="513"/>
        <end position="592"/>
    </location>
</feature>
<dbReference type="SUPFAM" id="SSF55856">
    <property type="entry name" value="Cytochrome b5-like heme/steroid binding domain"/>
    <property type="match status" value="1"/>
</dbReference>
<dbReference type="InterPro" id="IPR014756">
    <property type="entry name" value="Ig_E-set"/>
</dbReference>
<evidence type="ECO:0000256" key="18">
    <source>
        <dbReference type="PIRSR" id="PIRSR000233-1"/>
    </source>
</evidence>
<keyword evidence="9 18" id="KW-0479">Metal-binding</keyword>
<evidence type="ECO:0000256" key="13">
    <source>
        <dbReference type="ARBA" id="ARBA00023004"/>
    </source>
</evidence>
<dbReference type="Pfam" id="PF00174">
    <property type="entry name" value="Oxidored_molyb"/>
    <property type="match status" value="1"/>
</dbReference>
<dbReference type="InterPro" id="IPR001199">
    <property type="entry name" value="Cyt_B5-like_heme/steroid-bd"/>
</dbReference>
<dbReference type="PROSITE" id="PS00559">
    <property type="entry name" value="MOLYBDOPTERIN_EUK"/>
    <property type="match status" value="1"/>
</dbReference>
<evidence type="ECO:0000256" key="16">
    <source>
        <dbReference type="ARBA" id="ARBA00049155"/>
    </source>
</evidence>
<evidence type="ECO:0000256" key="14">
    <source>
        <dbReference type="ARBA" id="ARBA00023063"/>
    </source>
</evidence>
<keyword evidence="6 18" id="KW-0500">Molybdenum</keyword>
<dbReference type="Gene3D" id="3.90.420.10">
    <property type="entry name" value="Oxidoreductase, molybdopterin-binding domain"/>
    <property type="match status" value="1"/>
</dbReference>
<dbReference type="Pfam" id="PF03404">
    <property type="entry name" value="Mo-co_dimer"/>
    <property type="match status" value="1"/>
</dbReference>
<comment type="cofactor">
    <cofactor evidence="18">
        <name>Mo-molybdopterin</name>
        <dbReference type="ChEBI" id="CHEBI:71302"/>
    </cofactor>
    <text evidence="18">Binds 1 Mo-molybdopterin (Mo-MPT) cofactor per subunit.</text>
</comment>
<evidence type="ECO:0000313" key="22">
    <source>
        <dbReference type="EMBL" id="PCH33007.1"/>
    </source>
</evidence>
<dbReference type="InterPro" id="IPR008333">
    <property type="entry name" value="Cbr1-like_FAD-bd_dom"/>
</dbReference>
<feature type="compositionally biased region" description="Polar residues" evidence="19">
    <location>
        <begin position="42"/>
        <end position="57"/>
    </location>
</feature>
<comment type="subunit">
    <text evidence="5">Homodimer.</text>
</comment>
<dbReference type="PROSITE" id="PS00191">
    <property type="entry name" value="CYTOCHROME_B5_1"/>
    <property type="match status" value="1"/>
</dbReference>
<keyword evidence="23" id="KW-1185">Reference proteome</keyword>
<dbReference type="Gene3D" id="2.60.40.650">
    <property type="match status" value="1"/>
</dbReference>
<reference evidence="22 23" key="1">
    <citation type="journal article" date="2012" name="Science">
        <title>The Paleozoic origin of enzymatic lignin decomposition reconstructed from 31 fungal genomes.</title>
        <authorList>
            <person name="Floudas D."/>
            <person name="Binder M."/>
            <person name="Riley R."/>
            <person name="Barry K."/>
            <person name="Blanchette R.A."/>
            <person name="Henrissat B."/>
            <person name="Martinez A.T."/>
            <person name="Otillar R."/>
            <person name="Spatafora J.W."/>
            <person name="Yadav J.S."/>
            <person name="Aerts A."/>
            <person name="Benoit I."/>
            <person name="Boyd A."/>
            <person name="Carlson A."/>
            <person name="Copeland A."/>
            <person name="Coutinho P.M."/>
            <person name="de Vries R.P."/>
            <person name="Ferreira P."/>
            <person name="Findley K."/>
            <person name="Foster B."/>
            <person name="Gaskell J."/>
            <person name="Glotzer D."/>
            <person name="Gorecki P."/>
            <person name="Heitman J."/>
            <person name="Hesse C."/>
            <person name="Hori C."/>
            <person name="Igarashi K."/>
            <person name="Jurgens J.A."/>
            <person name="Kallen N."/>
            <person name="Kersten P."/>
            <person name="Kohler A."/>
            <person name="Kuees U."/>
            <person name="Kumar T.K.A."/>
            <person name="Kuo A."/>
            <person name="LaButti K."/>
            <person name="Larrondo L.F."/>
            <person name="Lindquist E."/>
            <person name="Ling A."/>
            <person name="Lombard V."/>
            <person name="Lucas S."/>
            <person name="Lundell T."/>
            <person name="Martin R."/>
            <person name="McLaughlin D.J."/>
            <person name="Morgenstern I."/>
            <person name="Morin E."/>
            <person name="Murat C."/>
            <person name="Nagy L.G."/>
            <person name="Nolan M."/>
            <person name="Ohm R.A."/>
            <person name="Patyshakuliyeva A."/>
            <person name="Rokas A."/>
            <person name="Ruiz-Duenas F.J."/>
            <person name="Sabat G."/>
            <person name="Salamov A."/>
            <person name="Samejima M."/>
            <person name="Schmutz J."/>
            <person name="Slot J.C."/>
            <person name="St John F."/>
            <person name="Stenlid J."/>
            <person name="Sun H."/>
            <person name="Sun S."/>
            <person name="Syed K."/>
            <person name="Tsang A."/>
            <person name="Wiebenga A."/>
            <person name="Young D."/>
            <person name="Pisabarro A."/>
            <person name="Eastwood D.C."/>
            <person name="Martin F."/>
            <person name="Cullen D."/>
            <person name="Grigoriev I.V."/>
            <person name="Hibbett D.S."/>
        </authorList>
    </citation>
    <scope>NUCLEOTIDE SEQUENCE [LARGE SCALE GENOMIC DNA]</scope>
    <source>
        <strain evidence="22 23">MD-104</strain>
    </source>
</reference>
<comment type="function">
    <text evidence="3 17">Nitrate reductase is a key enzyme involved in the first step of nitrate assimilation in plants, fungi and bacteria.</text>
</comment>
<dbReference type="SUPFAM" id="SSF52343">
    <property type="entry name" value="Ferredoxin reductase-like, C-terminal NADP-linked domain"/>
    <property type="match status" value="1"/>
</dbReference>
<dbReference type="Gene3D" id="3.40.50.80">
    <property type="entry name" value="Nucleotide-binding domain of ferredoxin-NADP reductase (FNR) module"/>
    <property type="match status" value="1"/>
</dbReference>
<dbReference type="AlphaFoldDB" id="A0A2H3JAN9"/>
<keyword evidence="14 17" id="KW-0534">Nitrate assimilation</keyword>
<keyword evidence="7" id="KW-0349">Heme</keyword>
<comment type="cofactor">
    <cofactor evidence="2">
        <name>FAD</name>
        <dbReference type="ChEBI" id="CHEBI:57692"/>
    </cofactor>
</comment>
<evidence type="ECO:0000256" key="10">
    <source>
        <dbReference type="ARBA" id="ARBA00022827"/>
    </source>
</evidence>
<evidence type="ECO:0000256" key="19">
    <source>
        <dbReference type="SAM" id="MobiDB-lite"/>
    </source>
</evidence>
<dbReference type="PRINTS" id="PR00406">
    <property type="entry name" value="CYTB5RDTASE"/>
</dbReference>
<name>A0A2H3JAN9_WOLCO</name>
<dbReference type="InterPro" id="IPR022407">
    <property type="entry name" value="OxRdtase_Mopterin_BS"/>
</dbReference>
<keyword evidence="8" id="KW-0285">Flavoprotein</keyword>
<dbReference type="InterPro" id="IPR005066">
    <property type="entry name" value="MoCF_OxRdtse_dimer"/>
</dbReference>
<comment type="cofactor">
    <cofactor evidence="1">
        <name>heme</name>
        <dbReference type="ChEBI" id="CHEBI:30413"/>
    </cofactor>
</comment>
<evidence type="ECO:0000256" key="7">
    <source>
        <dbReference type="ARBA" id="ARBA00022617"/>
    </source>
</evidence>
<dbReference type="PRINTS" id="PR00363">
    <property type="entry name" value="CYTOCHROMEB5"/>
</dbReference>
<dbReference type="SUPFAM" id="SSF56524">
    <property type="entry name" value="Oxidoreductase molybdopterin-binding domain"/>
    <property type="match status" value="1"/>
</dbReference>
<dbReference type="InterPro" id="IPR018506">
    <property type="entry name" value="Cyt_B5_heme-BS"/>
</dbReference>
<dbReference type="GO" id="GO:0008482">
    <property type="term" value="F:sulfite oxidase activity"/>
    <property type="evidence" value="ECO:0007669"/>
    <property type="project" value="TreeGrafter"/>
</dbReference>
<dbReference type="GO" id="GO:0020037">
    <property type="term" value="F:heme binding"/>
    <property type="evidence" value="ECO:0007669"/>
    <property type="project" value="InterPro"/>
</dbReference>
<keyword evidence="15" id="KW-1015">Disulfide bond</keyword>
<dbReference type="SMART" id="SM01117">
    <property type="entry name" value="Cyt-b5"/>
    <property type="match status" value="1"/>
</dbReference>
<dbReference type="PRINTS" id="PR00407">
    <property type="entry name" value="EUMOPTERIN"/>
</dbReference>
<dbReference type="GO" id="GO:0030151">
    <property type="term" value="F:molybdenum ion binding"/>
    <property type="evidence" value="ECO:0007669"/>
    <property type="project" value="InterPro"/>
</dbReference>
<keyword evidence="11" id="KW-0521">NADP</keyword>
<comment type="similarity">
    <text evidence="4 17">Belongs to the nitrate reductase family.</text>
</comment>
<dbReference type="Pfam" id="PF00173">
    <property type="entry name" value="Cyt-b5"/>
    <property type="match status" value="1"/>
</dbReference>
<evidence type="ECO:0000256" key="2">
    <source>
        <dbReference type="ARBA" id="ARBA00001974"/>
    </source>
</evidence>
<feature type="binding site" evidence="18">
    <location>
        <position position="150"/>
    </location>
    <ligand>
        <name>Mo-molybdopterin</name>
        <dbReference type="ChEBI" id="CHEBI:71302"/>
    </ligand>
    <ligandPart>
        <name>Mo</name>
        <dbReference type="ChEBI" id="CHEBI:28685"/>
    </ligandPart>
</feature>
<organism evidence="22 23">
    <name type="scientific">Wolfiporia cocos (strain MD-104)</name>
    <name type="common">Brown rot fungus</name>
    <dbReference type="NCBI Taxonomy" id="742152"/>
    <lineage>
        <taxon>Eukaryota</taxon>
        <taxon>Fungi</taxon>
        <taxon>Dikarya</taxon>
        <taxon>Basidiomycota</taxon>
        <taxon>Agaricomycotina</taxon>
        <taxon>Agaricomycetes</taxon>
        <taxon>Polyporales</taxon>
        <taxon>Phaeolaceae</taxon>
        <taxon>Wolfiporia</taxon>
    </lineage>
</organism>
<keyword evidence="10" id="KW-0274">FAD</keyword>
<accession>A0A2H3JAN9</accession>
<dbReference type="GO" id="GO:0006809">
    <property type="term" value="P:nitric oxide biosynthetic process"/>
    <property type="evidence" value="ECO:0007669"/>
    <property type="project" value="InterPro"/>
</dbReference>
<dbReference type="STRING" id="742152.A0A2H3JAN9"/>
<dbReference type="GO" id="GO:0050464">
    <property type="term" value="F:nitrate reductase (NADPH) activity"/>
    <property type="evidence" value="ECO:0007669"/>
    <property type="project" value="UniProtKB-EC"/>
</dbReference>
<evidence type="ECO:0000313" key="23">
    <source>
        <dbReference type="Proteomes" id="UP000218811"/>
    </source>
</evidence>
<sequence>MSSSDTDSYCSTEDYISSITSSASIADAQEFDPPKSYPPIPQDQTPDSPAAVDQSTPDGWINRNPELLRLTGRHPFNCEAPLTSLFDAGFLTPPHLHFVRNHGAVPRIDQHQSRDWTIRVHGLVERECTFSLQDLQDEFQVVTLPVTLVCAGNRRKEQNIVRRSLGFDWGAAGLSTALWTGVYLADILHFVRPQKGEARHVIFEGADDLPNGSYGTSQRLSWATSYERGMLIAWAMNGLALSPDHGFPVRLIVPGQIGGRSVKWLKRIEISASESQHHLHFFDNKVLPTQLTPERARVEKFWWYDPLYLITELSVNSAVVKPEHGELCDLIIEKDRVYTIQGYAYSGGGRRINRVEVSLDNGLSWSLATIEYPEDKYRTVPYEDSAFGTLDLTERDTNFCWCFWTFQVPVSDLARSSSIAVRATDEAMNTQPRDMYPNATGMLNNWWFRVAIVQSTSSIRFMHPAPVGDSTPGWMEAMKASGQDPLNPSFADSQSYCQESDTTRDVNKDGLEEKVVTKRIILRSELETQDRSKPWFVVNGEIYDATSYLDDHPGGADSIRLLAGQDATDDFMAIHSTDAKRQLQQFYIGTFDNSDTHSSKSAIRSPLGPTHFLSPREWKRVILSEMRMLNHNSLWLRFALPGSQQTLGLPVGQHVFVRLRRKDTGDMVQRAYTPVSVQDAVGFVDFIVKLYLPCSQYPVGGRMSAGLNQLQLGDMIELKGPLGSFVWKGRGQLLWKDVSCKIAKLIMICGGSGITPMLQILRNTLNDVFDDSKIWLLYANSTEGDILCKAELDELQARHEGRFHIHHALSKSEANHGSGRITTSTLTAHLPPPSSDALVLTCGPPAMISEAVKPGLKQCGWDTEKALVIF</sequence>
<dbReference type="InterPro" id="IPR036400">
    <property type="entry name" value="Cyt_B5-like_heme/steroid_sf"/>
</dbReference>
<dbReference type="PROSITE" id="PS51384">
    <property type="entry name" value="FAD_FR"/>
    <property type="match status" value="1"/>
</dbReference>
<dbReference type="InterPro" id="IPR008335">
    <property type="entry name" value="Mopterin_OxRdtase_euk"/>
</dbReference>
<dbReference type="OrthoDB" id="432685at2759"/>
<keyword evidence="12" id="KW-0560">Oxidoreductase</keyword>
<dbReference type="Proteomes" id="UP000218811">
    <property type="component" value="Unassembled WGS sequence"/>
</dbReference>
<gene>
    <name evidence="22" type="ORF">WOLCODRAFT_129551</name>
</gene>
<dbReference type="GO" id="GO:0006790">
    <property type="term" value="P:sulfur compound metabolic process"/>
    <property type="evidence" value="ECO:0007669"/>
    <property type="project" value="TreeGrafter"/>
</dbReference>
<evidence type="ECO:0000256" key="15">
    <source>
        <dbReference type="ARBA" id="ARBA00023157"/>
    </source>
</evidence>
<evidence type="ECO:0000256" key="8">
    <source>
        <dbReference type="ARBA" id="ARBA00022630"/>
    </source>
</evidence>
<keyword evidence="13" id="KW-0408">Iron</keyword>
<dbReference type="InterPro" id="IPR012137">
    <property type="entry name" value="Nitr_rd_NADH"/>
</dbReference>
<protein>
    <recommendedName>
        <fullName evidence="17">Nitrate reductase</fullName>
    </recommendedName>
</protein>
<evidence type="ECO:0000256" key="3">
    <source>
        <dbReference type="ARBA" id="ARBA00003838"/>
    </source>
</evidence>
<dbReference type="Pfam" id="PF00175">
    <property type="entry name" value="NAD_binding_1"/>
    <property type="match status" value="1"/>
</dbReference>
<proteinExistence type="inferred from homology"/>
<dbReference type="PANTHER" id="PTHR19372:SF7">
    <property type="entry name" value="SULFITE OXIDASE, MITOCHONDRIAL"/>
    <property type="match status" value="1"/>
</dbReference>
<comment type="catalytic activity">
    <reaction evidence="16">
        <text>nitrite + NADP(+) + H2O = nitrate + NADPH + H(+)</text>
        <dbReference type="Rhea" id="RHEA:19061"/>
        <dbReference type="ChEBI" id="CHEBI:15377"/>
        <dbReference type="ChEBI" id="CHEBI:15378"/>
        <dbReference type="ChEBI" id="CHEBI:16301"/>
        <dbReference type="ChEBI" id="CHEBI:17632"/>
        <dbReference type="ChEBI" id="CHEBI:57783"/>
        <dbReference type="ChEBI" id="CHEBI:58349"/>
        <dbReference type="EC" id="1.7.1.3"/>
    </reaction>
</comment>
<evidence type="ECO:0000259" key="21">
    <source>
        <dbReference type="PROSITE" id="PS51384"/>
    </source>
</evidence>
<dbReference type="InterPro" id="IPR017927">
    <property type="entry name" value="FAD-bd_FR_type"/>
</dbReference>
<dbReference type="OMA" id="KAMMPDY"/>
<evidence type="ECO:0000259" key="20">
    <source>
        <dbReference type="PROSITE" id="PS50255"/>
    </source>
</evidence>
<dbReference type="GO" id="GO:0043546">
    <property type="term" value="F:molybdopterin cofactor binding"/>
    <property type="evidence" value="ECO:0007669"/>
    <property type="project" value="InterPro"/>
</dbReference>
<evidence type="ECO:0000256" key="5">
    <source>
        <dbReference type="ARBA" id="ARBA00011738"/>
    </source>
</evidence>
<dbReference type="InterPro" id="IPR001433">
    <property type="entry name" value="OxRdtase_FAD/NAD-bd"/>
</dbReference>
<dbReference type="CDD" id="cd06183">
    <property type="entry name" value="cyt_b5_reduct_like"/>
    <property type="match status" value="1"/>
</dbReference>
<evidence type="ECO:0000256" key="17">
    <source>
        <dbReference type="PIRNR" id="PIRNR000233"/>
    </source>
</evidence>
<evidence type="ECO:0000256" key="11">
    <source>
        <dbReference type="ARBA" id="ARBA00022857"/>
    </source>
</evidence>
<dbReference type="SUPFAM" id="SSF81296">
    <property type="entry name" value="E set domains"/>
    <property type="match status" value="1"/>
</dbReference>
<dbReference type="InterPro" id="IPR000572">
    <property type="entry name" value="OxRdtase_Mopterin-bd_dom"/>
</dbReference>
<evidence type="ECO:0000256" key="4">
    <source>
        <dbReference type="ARBA" id="ARBA00006253"/>
    </source>
</evidence>
<evidence type="ECO:0000256" key="9">
    <source>
        <dbReference type="ARBA" id="ARBA00022723"/>
    </source>
</evidence>
<dbReference type="GO" id="GO:0042128">
    <property type="term" value="P:nitrate assimilation"/>
    <property type="evidence" value="ECO:0007669"/>
    <property type="project" value="UniProtKB-KW"/>
</dbReference>
<dbReference type="InterPro" id="IPR017938">
    <property type="entry name" value="Riboflavin_synthase-like_b-brl"/>
</dbReference>
<dbReference type="Gene3D" id="2.40.30.10">
    <property type="entry name" value="Translation factors"/>
    <property type="match status" value="1"/>
</dbReference>
<dbReference type="InterPro" id="IPR036374">
    <property type="entry name" value="OxRdtase_Mopterin-bd_sf"/>
</dbReference>
<feature type="domain" description="FAD-binding FR-type" evidence="21">
    <location>
        <begin position="616"/>
        <end position="728"/>
    </location>
</feature>
<dbReference type="PANTHER" id="PTHR19372">
    <property type="entry name" value="SULFITE REDUCTASE"/>
    <property type="match status" value="1"/>
</dbReference>
<dbReference type="PROSITE" id="PS50255">
    <property type="entry name" value="CYTOCHROME_B5_2"/>
    <property type="match status" value="1"/>
</dbReference>
<dbReference type="FunFam" id="3.90.420.10:FF:000005">
    <property type="entry name" value="Nitrate reductase"/>
    <property type="match status" value="1"/>
</dbReference>
<dbReference type="Gene3D" id="3.10.120.10">
    <property type="entry name" value="Cytochrome b5-like heme/steroid binding domain"/>
    <property type="match status" value="1"/>
</dbReference>
<dbReference type="InterPro" id="IPR039261">
    <property type="entry name" value="FNR_nucleotide-bd"/>
</dbReference>
<evidence type="ECO:0000256" key="12">
    <source>
        <dbReference type="ARBA" id="ARBA00023002"/>
    </source>
</evidence>
<evidence type="ECO:0000256" key="6">
    <source>
        <dbReference type="ARBA" id="ARBA00022505"/>
    </source>
</evidence>
<feature type="region of interest" description="Disordered" evidence="19">
    <location>
        <begin position="23"/>
        <end position="59"/>
    </location>
</feature>
<dbReference type="PIRSF" id="PIRSF000233">
    <property type="entry name" value="Nitr_rd_NADH"/>
    <property type="match status" value="1"/>
</dbReference>
<evidence type="ECO:0000256" key="1">
    <source>
        <dbReference type="ARBA" id="ARBA00001971"/>
    </source>
</evidence>
<dbReference type="Pfam" id="PF00970">
    <property type="entry name" value="FAD_binding_6"/>
    <property type="match status" value="1"/>
</dbReference>
<dbReference type="SUPFAM" id="SSF63380">
    <property type="entry name" value="Riboflavin synthase domain-like"/>
    <property type="match status" value="1"/>
</dbReference>